<gene>
    <name evidence="1" type="ORF">KIN20_036930</name>
</gene>
<evidence type="ECO:0000313" key="2">
    <source>
        <dbReference type="Proteomes" id="UP001196413"/>
    </source>
</evidence>
<dbReference type="Proteomes" id="UP001196413">
    <property type="component" value="Unassembled WGS sequence"/>
</dbReference>
<sequence length="52" mass="5700">MDECSAAKRRVQRLGSAQLVKTLLLKYQVEAQANHTVEGILPLVTMILMGSS</sequence>
<reference evidence="1" key="1">
    <citation type="submission" date="2021-06" db="EMBL/GenBank/DDBJ databases">
        <title>Parelaphostrongylus tenuis whole genome reference sequence.</title>
        <authorList>
            <person name="Garwood T.J."/>
            <person name="Larsen P.A."/>
            <person name="Fountain-Jones N.M."/>
            <person name="Garbe J.R."/>
            <person name="Macchietto M.G."/>
            <person name="Kania S.A."/>
            <person name="Gerhold R.W."/>
            <person name="Richards J.E."/>
            <person name="Wolf T.M."/>
        </authorList>
    </citation>
    <scope>NUCLEOTIDE SEQUENCE</scope>
    <source>
        <strain evidence="1">MNPRO001-30</strain>
        <tissue evidence="1">Meninges</tissue>
    </source>
</reference>
<protein>
    <submittedName>
        <fullName evidence="1">Uncharacterized protein</fullName>
    </submittedName>
</protein>
<dbReference type="EMBL" id="JAHQIW010007440">
    <property type="protein sequence ID" value="KAJ1374276.1"/>
    <property type="molecule type" value="Genomic_DNA"/>
</dbReference>
<proteinExistence type="predicted"/>
<keyword evidence="2" id="KW-1185">Reference proteome</keyword>
<comment type="caution">
    <text evidence="1">The sequence shown here is derived from an EMBL/GenBank/DDBJ whole genome shotgun (WGS) entry which is preliminary data.</text>
</comment>
<accession>A0AAD5RE17</accession>
<evidence type="ECO:0000313" key="1">
    <source>
        <dbReference type="EMBL" id="KAJ1374276.1"/>
    </source>
</evidence>
<dbReference type="AlphaFoldDB" id="A0AAD5RE17"/>
<organism evidence="1 2">
    <name type="scientific">Parelaphostrongylus tenuis</name>
    <name type="common">Meningeal worm</name>
    <dbReference type="NCBI Taxonomy" id="148309"/>
    <lineage>
        <taxon>Eukaryota</taxon>
        <taxon>Metazoa</taxon>
        <taxon>Ecdysozoa</taxon>
        <taxon>Nematoda</taxon>
        <taxon>Chromadorea</taxon>
        <taxon>Rhabditida</taxon>
        <taxon>Rhabditina</taxon>
        <taxon>Rhabditomorpha</taxon>
        <taxon>Strongyloidea</taxon>
        <taxon>Metastrongylidae</taxon>
        <taxon>Parelaphostrongylus</taxon>
    </lineage>
</organism>
<name>A0AAD5RE17_PARTN</name>